<dbReference type="EMBL" id="DS999411">
    <property type="protein sequence ID" value="EED35596.1"/>
    <property type="molecule type" value="Genomic_DNA"/>
</dbReference>
<protein>
    <submittedName>
        <fullName evidence="1">Uncharacterized protein</fullName>
    </submittedName>
</protein>
<gene>
    <name evidence="1" type="ORF">NOR51B_1542</name>
</gene>
<keyword evidence="2" id="KW-1185">Reference proteome</keyword>
<evidence type="ECO:0000313" key="2">
    <source>
        <dbReference type="Proteomes" id="UP000004699"/>
    </source>
</evidence>
<dbReference type="Proteomes" id="UP000004699">
    <property type="component" value="Unassembled WGS sequence"/>
</dbReference>
<dbReference type="HOGENOM" id="CLU_2955070_0_0_6"/>
<accession>B8KSU4</accession>
<name>B8KSU4_9GAMM</name>
<organism evidence="1 2">
    <name type="scientific">Luminiphilus syltensis NOR5-1B</name>
    <dbReference type="NCBI Taxonomy" id="565045"/>
    <lineage>
        <taxon>Bacteria</taxon>
        <taxon>Pseudomonadati</taxon>
        <taxon>Pseudomonadota</taxon>
        <taxon>Gammaproteobacteria</taxon>
        <taxon>Cellvibrionales</taxon>
        <taxon>Halieaceae</taxon>
        <taxon>Luminiphilus</taxon>
    </lineage>
</organism>
<evidence type="ECO:0000313" key="1">
    <source>
        <dbReference type="EMBL" id="EED35596.1"/>
    </source>
</evidence>
<reference evidence="2" key="1">
    <citation type="journal article" date="2013" name="BMC Microbiol.">
        <title>Taxonomy and evolution of bacteriochlorophyll a-containing members of the OM60/NOR5 clade of marine gammaproteobacteria: description of Luminiphilus syltensis gen. nov., sp. nov., reclassification of Haliea rubra as Pseudohaliea rubra gen. nov., comb. nov., and emendation of Chromatocurvus halotolerans.</title>
        <authorList>
            <person name="Spring S."/>
            <person name="Riedel T."/>
            <person name="Sproer C."/>
            <person name="Yan S."/>
            <person name="Harder J."/>
            <person name="Fuchs B.M."/>
        </authorList>
    </citation>
    <scope>NUCLEOTIDE SEQUENCE [LARGE SCALE GENOMIC DNA]</scope>
    <source>
        <strain evidence="2">NOR51-B</strain>
    </source>
</reference>
<sequence length="59" mass="6202">MLLDAMPHATAPGAASAVALARRAPALGTVFSEHAKRACADDYSPILLQGRQVIMAERL</sequence>
<proteinExistence type="predicted"/>
<dbReference type="AlphaFoldDB" id="B8KSU4"/>
<dbReference type="STRING" id="565045.NOR51B_1542"/>